<reference evidence="2" key="1">
    <citation type="journal article" date="2023" name="G3 (Bethesda)">
        <title>A reference genome for the long-term kleptoplast-retaining sea slug Elysia crispata morphotype clarki.</title>
        <authorList>
            <person name="Eastman K.E."/>
            <person name="Pendleton A.L."/>
            <person name="Shaikh M.A."/>
            <person name="Suttiyut T."/>
            <person name="Ogas R."/>
            <person name="Tomko P."/>
            <person name="Gavelis G."/>
            <person name="Widhalm J.R."/>
            <person name="Wisecaver J.H."/>
        </authorList>
    </citation>
    <scope>NUCLEOTIDE SEQUENCE</scope>
    <source>
        <strain evidence="2">ECLA1</strain>
    </source>
</reference>
<keyword evidence="3" id="KW-1185">Reference proteome</keyword>
<dbReference type="AlphaFoldDB" id="A0AAE0ZJL0"/>
<gene>
    <name evidence="2" type="ORF">RRG08_004234</name>
</gene>
<organism evidence="2 3">
    <name type="scientific">Elysia crispata</name>
    <name type="common">lettuce slug</name>
    <dbReference type="NCBI Taxonomy" id="231223"/>
    <lineage>
        <taxon>Eukaryota</taxon>
        <taxon>Metazoa</taxon>
        <taxon>Spiralia</taxon>
        <taxon>Lophotrochozoa</taxon>
        <taxon>Mollusca</taxon>
        <taxon>Gastropoda</taxon>
        <taxon>Heterobranchia</taxon>
        <taxon>Euthyneura</taxon>
        <taxon>Panpulmonata</taxon>
        <taxon>Sacoglossa</taxon>
        <taxon>Placobranchoidea</taxon>
        <taxon>Plakobranchidae</taxon>
        <taxon>Elysia</taxon>
    </lineage>
</organism>
<name>A0AAE0ZJL0_9GAST</name>
<evidence type="ECO:0000313" key="3">
    <source>
        <dbReference type="Proteomes" id="UP001283361"/>
    </source>
</evidence>
<accession>A0AAE0ZJL0</accession>
<protein>
    <submittedName>
        <fullName evidence="2">Uncharacterized protein</fullName>
    </submittedName>
</protein>
<feature type="region of interest" description="Disordered" evidence="1">
    <location>
        <begin position="1"/>
        <end position="28"/>
    </location>
</feature>
<dbReference type="EMBL" id="JAWDGP010003835">
    <property type="protein sequence ID" value="KAK3770523.1"/>
    <property type="molecule type" value="Genomic_DNA"/>
</dbReference>
<proteinExistence type="predicted"/>
<dbReference type="Proteomes" id="UP001283361">
    <property type="component" value="Unassembled WGS sequence"/>
</dbReference>
<evidence type="ECO:0000313" key="2">
    <source>
        <dbReference type="EMBL" id="KAK3770523.1"/>
    </source>
</evidence>
<evidence type="ECO:0000256" key="1">
    <source>
        <dbReference type="SAM" id="MobiDB-lite"/>
    </source>
</evidence>
<feature type="region of interest" description="Disordered" evidence="1">
    <location>
        <begin position="128"/>
        <end position="151"/>
    </location>
</feature>
<comment type="caution">
    <text evidence="2">The sequence shown here is derived from an EMBL/GenBank/DDBJ whole genome shotgun (WGS) entry which is preliminary data.</text>
</comment>
<sequence length="200" mass="22446">MRETSSGEHGEKIRRNQGCSKRENERQHSQLMAETFALKTKPDIWMQSGVARSGPESDDLSLDRRDQAALKHFGEVFVTKGWLKNVRLSLVWEVQLIYIHRPTENTKSSLDTRFLSFSERGTFQELQNNDSKDATSFSKTADKLSTSSGNRQLWSSGQQIAISSCTRPTPSQRLLDGVTLMQEPLHSIEISRLSAGTGCG</sequence>